<name>A0A974H2L3_XENLA</name>
<evidence type="ECO:0000313" key="4">
    <source>
        <dbReference type="EMBL" id="OCT62599.1"/>
    </source>
</evidence>
<evidence type="ECO:0000256" key="1">
    <source>
        <dbReference type="SAM" id="Coils"/>
    </source>
</evidence>
<proteinExistence type="predicted"/>
<feature type="coiled-coil region" evidence="1">
    <location>
        <begin position="54"/>
        <end position="88"/>
    </location>
</feature>
<sequence length="502" mass="56742">MSWIKRLKGVGKGQWTSVARECAKYSPAIEVANPKYVVANLDFSKYDKREVELLQRWTKQIQDLELQLQTVKNQLQLLRLCSQNAEQEKEQFAAHFEQYVIKTVNKKRRRKNQKLVRNHVEGVDDKICENEVRAMVTHKQKREVREKSGQQAEHTYSTSGGDVSAEQQLTEETQSWTASELTEIGQKFTQKGHKPFQGTAQPDQQNAVATTEGLGGKAAVVVPVGMQLGKSLIFEAHIFIFLVPDNIVEMDIFKLGTFIVGVKSFTINAVMPIVYDNIEWTPIHISPPSNHVNLKQCHLPGGQKEIIMATEMMVEVGVFRLVVSLFSALMWPVKETDSSWLLTIDYREVDKVESPLAVSVKEMVTVVEQVTDAFTSLVTNQGLAQSMTFMTIIWTGPIKVIPQLVLDCTQHITGLFCYWIRYVLLTVCSVYFVTRKKTVFQLRENDTSALQTAMEEKQFLVLYTVLQPDERTIMDVPVTVGTDLAISGWVNGNEINSCAAFA</sequence>
<protein>
    <submittedName>
        <fullName evidence="4">Uncharacterized protein</fullName>
    </submittedName>
</protein>
<evidence type="ECO:0000256" key="2">
    <source>
        <dbReference type="SAM" id="MobiDB-lite"/>
    </source>
</evidence>
<keyword evidence="1" id="KW-0175">Coiled coil</keyword>
<keyword evidence="3" id="KW-0812">Transmembrane</keyword>
<feature type="region of interest" description="Disordered" evidence="2">
    <location>
        <begin position="139"/>
        <end position="172"/>
    </location>
</feature>
<reference evidence="5" key="1">
    <citation type="journal article" date="2016" name="Nature">
        <title>Genome evolution in the allotetraploid frog Xenopus laevis.</title>
        <authorList>
            <person name="Session A.M."/>
            <person name="Uno Y."/>
            <person name="Kwon T."/>
            <person name="Chapman J.A."/>
            <person name="Toyoda A."/>
            <person name="Takahashi S."/>
            <person name="Fukui A."/>
            <person name="Hikosaka A."/>
            <person name="Suzuki A."/>
            <person name="Kondo M."/>
            <person name="van Heeringen S.J."/>
            <person name="Quigley I."/>
            <person name="Heinz S."/>
            <person name="Ogino H."/>
            <person name="Ochi H."/>
            <person name="Hellsten U."/>
            <person name="Lyons J.B."/>
            <person name="Simakov O."/>
            <person name="Putnam N."/>
            <person name="Stites J."/>
            <person name="Kuroki Y."/>
            <person name="Tanaka T."/>
            <person name="Michiue T."/>
            <person name="Watanabe M."/>
            <person name="Bogdanovic O."/>
            <person name="Lister R."/>
            <person name="Georgiou G."/>
            <person name="Paranjpe S.S."/>
            <person name="van Kruijsbergen I."/>
            <person name="Shu S."/>
            <person name="Carlson J."/>
            <person name="Kinoshita T."/>
            <person name="Ohta Y."/>
            <person name="Mawaribuchi S."/>
            <person name="Jenkins J."/>
            <person name="Grimwood J."/>
            <person name="Schmutz J."/>
            <person name="Mitros T."/>
            <person name="Mozaffari S.V."/>
            <person name="Suzuki Y."/>
            <person name="Haramoto Y."/>
            <person name="Yamamoto T.S."/>
            <person name="Takagi C."/>
            <person name="Heald R."/>
            <person name="Miller K."/>
            <person name="Haudenschild C."/>
            <person name="Kitzman J."/>
            <person name="Nakayama T."/>
            <person name="Izutsu Y."/>
            <person name="Robert J."/>
            <person name="Fortriede J."/>
            <person name="Burns K."/>
            <person name="Lotay V."/>
            <person name="Karimi K."/>
            <person name="Yasuoka Y."/>
            <person name="Dichmann D.S."/>
            <person name="Flajnik M.F."/>
            <person name="Houston D.W."/>
            <person name="Shendure J."/>
            <person name="DuPasquier L."/>
            <person name="Vize P.D."/>
            <person name="Zorn A.M."/>
            <person name="Ito M."/>
            <person name="Marcotte E.M."/>
            <person name="Wallingford J.B."/>
            <person name="Ito Y."/>
            <person name="Asashima M."/>
            <person name="Ueno N."/>
            <person name="Matsuda Y."/>
            <person name="Veenstra G.J."/>
            <person name="Fujiyama A."/>
            <person name="Harland R.M."/>
            <person name="Taira M."/>
            <person name="Rokhsar D.S."/>
        </authorList>
    </citation>
    <scope>NUCLEOTIDE SEQUENCE [LARGE SCALE GENOMIC DNA]</scope>
    <source>
        <strain evidence="5">J</strain>
    </source>
</reference>
<gene>
    <name evidence="4" type="ORF">XELAEV_18043683mg</name>
</gene>
<dbReference type="Proteomes" id="UP000694892">
    <property type="component" value="Chromosome 9_10L"/>
</dbReference>
<dbReference type="Gene3D" id="3.10.10.10">
    <property type="entry name" value="HIV Type 1 Reverse Transcriptase, subunit A, domain 1"/>
    <property type="match status" value="1"/>
</dbReference>
<organism evidence="4 5">
    <name type="scientific">Xenopus laevis</name>
    <name type="common">African clawed frog</name>
    <dbReference type="NCBI Taxonomy" id="8355"/>
    <lineage>
        <taxon>Eukaryota</taxon>
        <taxon>Metazoa</taxon>
        <taxon>Chordata</taxon>
        <taxon>Craniata</taxon>
        <taxon>Vertebrata</taxon>
        <taxon>Euteleostomi</taxon>
        <taxon>Amphibia</taxon>
        <taxon>Batrachia</taxon>
        <taxon>Anura</taxon>
        <taxon>Pipoidea</taxon>
        <taxon>Pipidae</taxon>
        <taxon>Xenopodinae</taxon>
        <taxon>Xenopus</taxon>
        <taxon>Xenopus</taxon>
    </lineage>
</organism>
<keyword evidence="3" id="KW-0472">Membrane</keyword>
<feature type="compositionally biased region" description="Polar residues" evidence="2">
    <location>
        <begin position="149"/>
        <end position="172"/>
    </location>
</feature>
<accession>A0A974H2L3</accession>
<evidence type="ECO:0000256" key="3">
    <source>
        <dbReference type="SAM" id="Phobius"/>
    </source>
</evidence>
<keyword evidence="3" id="KW-1133">Transmembrane helix</keyword>
<dbReference type="EMBL" id="CM004482">
    <property type="protein sequence ID" value="OCT62599.1"/>
    <property type="molecule type" value="Genomic_DNA"/>
</dbReference>
<feature type="transmembrane region" description="Helical" evidence="3">
    <location>
        <begin position="412"/>
        <end position="433"/>
    </location>
</feature>
<dbReference type="SUPFAM" id="SSF56672">
    <property type="entry name" value="DNA/RNA polymerases"/>
    <property type="match status" value="1"/>
</dbReference>
<evidence type="ECO:0000313" key="5">
    <source>
        <dbReference type="Proteomes" id="UP000694892"/>
    </source>
</evidence>
<dbReference type="InterPro" id="IPR043502">
    <property type="entry name" value="DNA/RNA_pol_sf"/>
</dbReference>
<dbReference type="AlphaFoldDB" id="A0A974H2L3"/>